<protein>
    <submittedName>
        <fullName evidence="2">Tyrosine-protein phosphatase</fullName>
    </submittedName>
</protein>
<keyword evidence="3" id="KW-1185">Reference proteome</keyword>
<dbReference type="InterPro" id="IPR000387">
    <property type="entry name" value="Tyr_Pase_dom"/>
</dbReference>
<evidence type="ECO:0000313" key="3">
    <source>
        <dbReference type="Proteomes" id="UP000320095"/>
    </source>
</evidence>
<proteinExistence type="predicted"/>
<dbReference type="PROSITE" id="PS50056">
    <property type="entry name" value="TYR_PHOSPHATASE_2"/>
    <property type="match status" value="1"/>
</dbReference>
<dbReference type="Pfam" id="PF13350">
    <property type="entry name" value="Y_phosphatase3"/>
    <property type="match status" value="1"/>
</dbReference>
<accession>A0A502EBW7</accession>
<name>A0A502EBW7_9MYCO</name>
<dbReference type="InterPro" id="IPR026893">
    <property type="entry name" value="Tyr/Ser_Pase_IphP-type"/>
</dbReference>
<evidence type="ECO:0000259" key="1">
    <source>
        <dbReference type="PROSITE" id="PS50056"/>
    </source>
</evidence>
<dbReference type="AlphaFoldDB" id="A0A502EBW7"/>
<dbReference type="Proteomes" id="UP000320095">
    <property type="component" value="Unassembled WGS sequence"/>
</dbReference>
<evidence type="ECO:0000313" key="2">
    <source>
        <dbReference type="EMBL" id="TPG35158.1"/>
    </source>
</evidence>
<dbReference type="SUPFAM" id="SSF52799">
    <property type="entry name" value="(Phosphotyrosine protein) phosphatases II"/>
    <property type="match status" value="1"/>
</dbReference>
<feature type="domain" description="Tyrosine specific protein phosphatases" evidence="1">
    <location>
        <begin position="141"/>
        <end position="212"/>
    </location>
</feature>
<reference evidence="2 3" key="1">
    <citation type="journal article" date="2019" name="Environ. Microbiol.">
        <title>Species interactions and distinct microbial communities in high Arctic permafrost affected cryosols are associated with the CH4 and CO2 gas fluxes.</title>
        <authorList>
            <person name="Altshuler I."/>
            <person name="Hamel J."/>
            <person name="Turney S."/>
            <person name="Magnuson E."/>
            <person name="Levesque R."/>
            <person name="Greer C."/>
            <person name="Whyte L.G."/>
        </authorList>
    </citation>
    <scope>NUCLEOTIDE SEQUENCE [LARGE SCALE GENOMIC DNA]</scope>
    <source>
        <strain evidence="2 3">S5.20</strain>
    </source>
</reference>
<dbReference type="RefSeq" id="WP_140690035.1">
    <property type="nucleotide sequence ID" value="NZ_RCZG01000003.1"/>
</dbReference>
<dbReference type="GO" id="GO:0004721">
    <property type="term" value="F:phosphoprotein phosphatase activity"/>
    <property type="evidence" value="ECO:0007669"/>
    <property type="project" value="InterPro"/>
</dbReference>
<organism evidence="2 3">
    <name type="scientific">Mycolicibacterium hodleri</name>
    <dbReference type="NCBI Taxonomy" id="49897"/>
    <lineage>
        <taxon>Bacteria</taxon>
        <taxon>Bacillati</taxon>
        <taxon>Actinomycetota</taxon>
        <taxon>Actinomycetes</taxon>
        <taxon>Mycobacteriales</taxon>
        <taxon>Mycobacteriaceae</taxon>
        <taxon>Mycolicibacterium</taxon>
    </lineage>
</organism>
<dbReference type="InterPro" id="IPR029021">
    <property type="entry name" value="Prot-tyrosine_phosphatase-like"/>
</dbReference>
<dbReference type="EMBL" id="RCZG01000003">
    <property type="protein sequence ID" value="TPG35158.1"/>
    <property type="molecule type" value="Genomic_DNA"/>
</dbReference>
<dbReference type="OrthoDB" id="1188001at2"/>
<dbReference type="Gene3D" id="3.90.190.10">
    <property type="entry name" value="Protein tyrosine phosphatase superfamily"/>
    <property type="match status" value="1"/>
</dbReference>
<gene>
    <name evidence="2" type="ORF">EAH80_10385</name>
</gene>
<comment type="caution">
    <text evidence="2">The sequence shown here is derived from an EMBL/GenBank/DDBJ whole genome shotgun (WGS) entry which is preliminary data.</text>
</comment>
<sequence length="274" mass="30036">MVSTGSSVSTGDELSGAWNFRDVAEETGIRPGRFFRSSELSRLDEVGRTAMVQFGIGAVADLRSLREVERRGPGQVPDGVAVHLLPFHELAADQPDAPHESAFEKMMTAKPDDEDVALAASRFMIEEYERFPTLPGAQTAVRQVISLLAERRSVITHCFAGKDRTGLTVALVLETVGVPREAILADFLRSNAAVPQLRERILESIRNRAEETTTPEIVTFAEARLGDEVLGVREEYLDAAKRTIDAEYGSSADYLESLGVTADQVARLRDYLLG</sequence>